<evidence type="ECO:0000256" key="3">
    <source>
        <dbReference type="ARBA" id="ARBA00022694"/>
    </source>
</evidence>
<dbReference type="Proteomes" id="UP000717585">
    <property type="component" value="Unassembled WGS sequence"/>
</dbReference>
<evidence type="ECO:0000313" key="11">
    <source>
        <dbReference type="EMBL" id="KAG9392867.1"/>
    </source>
</evidence>
<dbReference type="GO" id="GO:0008033">
    <property type="term" value="P:tRNA processing"/>
    <property type="evidence" value="ECO:0007669"/>
    <property type="project" value="UniProtKB-KW"/>
</dbReference>
<evidence type="ECO:0000256" key="6">
    <source>
        <dbReference type="ARBA" id="ARBA00023315"/>
    </source>
</evidence>
<dbReference type="Pfam" id="PF08351">
    <property type="entry name" value="TmcA_N"/>
    <property type="match status" value="1"/>
</dbReference>
<gene>
    <name evidence="11" type="ORF">J8273_5800</name>
</gene>
<dbReference type="GO" id="GO:1904812">
    <property type="term" value="P:rRNA acetylation involved in maturation of SSU-rRNA"/>
    <property type="evidence" value="ECO:0007669"/>
    <property type="project" value="TreeGrafter"/>
</dbReference>
<evidence type="ECO:0000259" key="9">
    <source>
        <dbReference type="Pfam" id="PF08351"/>
    </source>
</evidence>
<keyword evidence="5" id="KW-0067">ATP-binding</keyword>
<reference evidence="11" key="1">
    <citation type="submission" date="2021-05" db="EMBL/GenBank/DDBJ databases">
        <title>A free-living protist that lacks canonical eukaryotic 1 DNA replication and segregation systems.</title>
        <authorList>
            <person name="Salas-Leiva D.E."/>
            <person name="Tromer E.C."/>
            <person name="Curtis B.A."/>
            <person name="Jerlstrom-Hultqvist J."/>
            <person name="Kolisko M."/>
            <person name="Yi Z."/>
            <person name="Salas-Leiva J.S."/>
            <person name="Gallot-Lavallee L."/>
            <person name="Kops G.J.P.L."/>
            <person name="Archibald J.M."/>
            <person name="Simpson A.G.B."/>
            <person name="Roger A.J."/>
        </authorList>
    </citation>
    <scope>NUCLEOTIDE SEQUENCE</scope>
    <source>
        <strain evidence="11">BICM</strain>
    </source>
</reference>
<evidence type="ECO:0000256" key="4">
    <source>
        <dbReference type="ARBA" id="ARBA00022741"/>
    </source>
</evidence>
<sequence length="905" mass="97349">MARDEKRKEKGKGVSSAPLSNGYISDCIKHCIGVNYRSLFVLLGEHTIDKLGTLYETYRAHRLAKTPDYDFRPMDVLWCFKEQDPRTQKKSHGLLPSQIESVKYSKTNRILGRTYNFLVLDDPAAISPNALARVVECVSGGGVVVLLLEGMQEVGQLADVVAESTGRMTTAVEGCTAVNRFNRRLAAGLGECPVTTVVNQDWSVANQTGQASWQVPDETARQVKRAAASFELIRTEADTTTTLGQIVGLCASEDQARALQKTVPFVDPETRVGGAGRIVYLDADRGRGKSAAVGLTVAAALKAGVGFVTVAAMTPDSVQEVFRFTQRGLRALGVERGDVRVTTDNHMTTAVYVTAGVAQTVLFEPADSPIPPRTQLLVVDEAAAVPTTAMRVLLAFQGKIILSSTVNGYEGTGRALALKLRDATDGAVKVHMKAPIRYGLGDFVEAWLYKLLCLDVGAESGLKIAAPSVDSEPALFQVDLDWLFSGGCRGVLSEQVLHTVMGLLAASHYRFSPSDVQLLSDGPTQRLFVLIDYTCTPSIVCVVQVSLEGVITPAARDALYAKGQTGQGDLIPWTLTGAYGAHNNDLSAMTGARVVRVAAHPSFQGKGYGSMALRLLERHYRGQISAEGTGKRGPLRNVADLEPDSVDWLGTSFGATEPLLRFWTRAGLTPVYLSDTPSALTGEHSVVCVKQLGGSTDWVAPIRTEFVRRLAAKLATPTLSRLPLGLLRVLLDVPGCFEAETTIDMAGLAAALRPGARAASSARQTAQDIARLTAYASEVIIDPGQVMDVLPALARLTVGRQLSPLDPTDHSITEIDNIACMLITVGLQRLSLEDAALVALGDKAASIRPDERLAMLKTKLRGLVRMYAGVLGEIWGAETEKTDERRRKALQVDGEKRAPEEDESE</sequence>
<dbReference type="Gene3D" id="3.40.50.300">
    <property type="entry name" value="P-loop containing nucleotide triphosphate hydrolases"/>
    <property type="match status" value="1"/>
</dbReference>
<evidence type="ECO:0000256" key="1">
    <source>
        <dbReference type="ARBA" id="ARBA00004604"/>
    </source>
</evidence>
<dbReference type="SUPFAM" id="SSF55729">
    <property type="entry name" value="Acyl-CoA N-acyltransferases (Nat)"/>
    <property type="match status" value="1"/>
</dbReference>
<feature type="domain" description="N-acetyltransferase" evidence="10">
    <location>
        <begin position="636"/>
        <end position="692"/>
    </location>
</feature>
<dbReference type="EMBL" id="JAHDYR010000031">
    <property type="protein sequence ID" value="KAG9392867.1"/>
    <property type="molecule type" value="Genomic_DNA"/>
</dbReference>
<feature type="region of interest" description="Disordered" evidence="7">
    <location>
        <begin position="881"/>
        <end position="905"/>
    </location>
</feature>
<dbReference type="InterPro" id="IPR032672">
    <property type="entry name" value="TmcA/NAT10/Kre33"/>
</dbReference>
<comment type="caution">
    <text evidence="11">The sequence shown here is derived from an EMBL/GenBank/DDBJ whole genome shotgun (WGS) entry which is preliminary data.</text>
</comment>
<comment type="subcellular location">
    <subcellularLocation>
        <location evidence="1">Nucleus</location>
        <location evidence="1">Nucleolus</location>
    </subcellularLocation>
</comment>
<name>A0A8J6B4S0_9EUKA</name>
<keyword evidence="12" id="KW-1185">Reference proteome</keyword>
<keyword evidence="2" id="KW-0808">Transferase</keyword>
<dbReference type="Gene3D" id="3.40.50.11040">
    <property type="match status" value="1"/>
</dbReference>
<evidence type="ECO:0000256" key="2">
    <source>
        <dbReference type="ARBA" id="ARBA00022679"/>
    </source>
</evidence>
<dbReference type="Gene3D" id="3.40.630.30">
    <property type="match status" value="1"/>
</dbReference>
<feature type="domain" description="TcmA/NAT10 helicase" evidence="8">
    <location>
        <begin position="281"/>
        <end position="455"/>
    </location>
</feature>
<dbReference type="InterPro" id="IPR013562">
    <property type="entry name" value="TmcA/NAT10_N"/>
</dbReference>
<keyword evidence="4" id="KW-0547">Nucleotide-binding</keyword>
<dbReference type="PANTHER" id="PTHR10925:SF5">
    <property type="entry name" value="RNA CYTIDINE ACETYLTRANSFERASE"/>
    <property type="match status" value="1"/>
</dbReference>
<dbReference type="InterPro" id="IPR000182">
    <property type="entry name" value="GNAT_dom"/>
</dbReference>
<keyword evidence="6" id="KW-0012">Acyltransferase</keyword>
<dbReference type="GO" id="GO:0005524">
    <property type="term" value="F:ATP binding"/>
    <property type="evidence" value="ECO:0007669"/>
    <property type="project" value="UniProtKB-KW"/>
</dbReference>
<dbReference type="GO" id="GO:1990883">
    <property type="term" value="F:18S rRNA cytidine N-acetyltransferase activity"/>
    <property type="evidence" value="ECO:0007669"/>
    <property type="project" value="TreeGrafter"/>
</dbReference>
<dbReference type="InterPro" id="IPR027417">
    <property type="entry name" value="P-loop_NTPase"/>
</dbReference>
<accession>A0A8J6B4S0</accession>
<dbReference type="Pfam" id="PF05127">
    <property type="entry name" value="NAT10_TcmA_helicase"/>
    <property type="match status" value="1"/>
</dbReference>
<keyword evidence="3" id="KW-0819">tRNA processing</keyword>
<dbReference type="InterPro" id="IPR016181">
    <property type="entry name" value="Acyl_CoA_acyltransferase"/>
</dbReference>
<evidence type="ECO:0000259" key="8">
    <source>
        <dbReference type="Pfam" id="PF05127"/>
    </source>
</evidence>
<dbReference type="PANTHER" id="PTHR10925">
    <property type="entry name" value="N-ACETYLTRANSFERASE 10"/>
    <property type="match status" value="1"/>
</dbReference>
<dbReference type="AlphaFoldDB" id="A0A8J6B4S0"/>
<evidence type="ECO:0000259" key="10">
    <source>
        <dbReference type="Pfam" id="PF13718"/>
    </source>
</evidence>
<evidence type="ECO:0000256" key="5">
    <source>
        <dbReference type="ARBA" id="ARBA00022840"/>
    </source>
</evidence>
<dbReference type="GO" id="GO:0005730">
    <property type="term" value="C:nucleolus"/>
    <property type="evidence" value="ECO:0007669"/>
    <property type="project" value="UniProtKB-SubCell"/>
</dbReference>
<protein>
    <submittedName>
        <fullName evidence="11">GNAT acetyltransferase 2</fullName>
    </submittedName>
</protein>
<dbReference type="InterPro" id="IPR007807">
    <property type="entry name" value="TcmA/NAT10_helicase"/>
</dbReference>
<dbReference type="Pfam" id="PF13718">
    <property type="entry name" value="GNAT_acetyltr_2"/>
    <property type="match status" value="2"/>
</dbReference>
<dbReference type="GO" id="GO:0030686">
    <property type="term" value="C:90S preribosome"/>
    <property type="evidence" value="ECO:0007669"/>
    <property type="project" value="TreeGrafter"/>
</dbReference>
<dbReference type="OrthoDB" id="10067491at2759"/>
<dbReference type="GO" id="GO:0000049">
    <property type="term" value="F:tRNA binding"/>
    <property type="evidence" value="ECO:0007669"/>
    <property type="project" value="TreeGrafter"/>
</dbReference>
<feature type="domain" description="N-acetyltransferase" evidence="10">
    <location>
        <begin position="500"/>
        <end position="626"/>
    </location>
</feature>
<evidence type="ECO:0000313" key="12">
    <source>
        <dbReference type="Proteomes" id="UP000717585"/>
    </source>
</evidence>
<feature type="domain" description="TmcA/NAT10 N-terminal" evidence="9">
    <location>
        <begin position="26"/>
        <end position="197"/>
    </location>
</feature>
<evidence type="ECO:0000256" key="7">
    <source>
        <dbReference type="SAM" id="MobiDB-lite"/>
    </source>
</evidence>
<organism evidence="11 12">
    <name type="scientific">Carpediemonas membranifera</name>
    <dbReference type="NCBI Taxonomy" id="201153"/>
    <lineage>
        <taxon>Eukaryota</taxon>
        <taxon>Metamonada</taxon>
        <taxon>Carpediemonas-like organisms</taxon>
        <taxon>Carpediemonas</taxon>
    </lineage>
</organism>
<proteinExistence type="predicted"/>